<evidence type="ECO:0000259" key="4">
    <source>
        <dbReference type="Pfam" id="PF09394"/>
    </source>
</evidence>
<dbReference type="Proteomes" id="UP001596317">
    <property type="component" value="Unassembled WGS sequence"/>
</dbReference>
<comment type="caution">
    <text evidence="5">The sequence shown here is derived from an EMBL/GenBank/DDBJ whole genome shotgun (WGS) entry which is preliminary data.</text>
</comment>
<keyword evidence="3" id="KW-0732">Signal</keyword>
<keyword evidence="6" id="KW-1185">Reference proteome</keyword>
<feature type="domain" description="Proteinase inhibitor I42 chagasin" evidence="4">
    <location>
        <begin position="42"/>
        <end position="107"/>
    </location>
</feature>
<feature type="chain" id="PRO_5045496843" evidence="3">
    <location>
        <begin position="21"/>
        <end position="145"/>
    </location>
</feature>
<accession>A0ABW1ZGM2</accession>
<protein>
    <submittedName>
        <fullName evidence="5">Protease inhibitor I42 family protein</fullName>
    </submittedName>
</protein>
<dbReference type="RefSeq" id="WP_224604288.1">
    <property type="nucleotide sequence ID" value="NZ_JAIQXV010000001.1"/>
</dbReference>
<dbReference type="GO" id="GO:0030414">
    <property type="term" value="F:peptidase inhibitor activity"/>
    <property type="evidence" value="ECO:0007669"/>
    <property type="project" value="UniProtKB-KW"/>
</dbReference>
<evidence type="ECO:0000313" key="6">
    <source>
        <dbReference type="Proteomes" id="UP001596317"/>
    </source>
</evidence>
<dbReference type="Gene3D" id="2.60.40.2020">
    <property type="match status" value="1"/>
</dbReference>
<dbReference type="SUPFAM" id="SSF141066">
    <property type="entry name" value="ICP-like"/>
    <property type="match status" value="1"/>
</dbReference>
<dbReference type="InterPro" id="IPR036331">
    <property type="entry name" value="Chagasin-like_sf"/>
</dbReference>
<keyword evidence="1 5" id="KW-0646">Protease inhibitor</keyword>
<evidence type="ECO:0000256" key="3">
    <source>
        <dbReference type="SAM" id="SignalP"/>
    </source>
</evidence>
<evidence type="ECO:0000256" key="2">
    <source>
        <dbReference type="ARBA" id="ARBA00022704"/>
    </source>
</evidence>
<evidence type="ECO:0000256" key="1">
    <source>
        <dbReference type="ARBA" id="ARBA00022690"/>
    </source>
</evidence>
<gene>
    <name evidence="5" type="ORF">ACFP90_02845</name>
</gene>
<name>A0ABW1ZGM2_9DEIO</name>
<keyword evidence="2" id="KW-0789">Thiol protease inhibitor</keyword>
<dbReference type="EMBL" id="JBHSWB010000001">
    <property type="protein sequence ID" value="MFC6659427.1"/>
    <property type="molecule type" value="Genomic_DNA"/>
</dbReference>
<organism evidence="5 6">
    <name type="scientific">Deinococcus multiflagellatus</name>
    <dbReference type="NCBI Taxonomy" id="1656887"/>
    <lineage>
        <taxon>Bacteria</taxon>
        <taxon>Thermotogati</taxon>
        <taxon>Deinococcota</taxon>
        <taxon>Deinococci</taxon>
        <taxon>Deinococcales</taxon>
        <taxon>Deinococcaceae</taxon>
        <taxon>Deinococcus</taxon>
    </lineage>
</organism>
<proteinExistence type="predicted"/>
<dbReference type="InterPro" id="IPR018990">
    <property type="entry name" value="Prot_inh_I42_chagasin"/>
</dbReference>
<reference evidence="6" key="1">
    <citation type="journal article" date="2019" name="Int. J. Syst. Evol. Microbiol.">
        <title>The Global Catalogue of Microorganisms (GCM) 10K type strain sequencing project: providing services to taxonomists for standard genome sequencing and annotation.</title>
        <authorList>
            <consortium name="The Broad Institute Genomics Platform"/>
            <consortium name="The Broad Institute Genome Sequencing Center for Infectious Disease"/>
            <person name="Wu L."/>
            <person name="Ma J."/>
        </authorList>
    </citation>
    <scope>NUCLEOTIDE SEQUENCE [LARGE SCALE GENOMIC DNA]</scope>
    <source>
        <strain evidence="6">CCUG 63830</strain>
    </source>
</reference>
<feature type="signal peptide" evidence="3">
    <location>
        <begin position="1"/>
        <end position="20"/>
    </location>
</feature>
<dbReference type="Pfam" id="PF09394">
    <property type="entry name" value="Inhibitor_I42"/>
    <property type="match status" value="1"/>
</dbReference>
<evidence type="ECO:0000313" key="5">
    <source>
        <dbReference type="EMBL" id="MFC6659427.1"/>
    </source>
</evidence>
<sequence>MTIRNILLGGAAALTLGVSAGPAAAPRTLSFNVGAAGQEIAVQPGDRLRFSLNSAAGTGYMWRALEVDPAYLALVDKRTVAPAPAAGSAPVVGGAGPVTVYTYQVVAPLRRGGAALTTPIYFAELPPGRATTVETTLIQFNLVPR</sequence>